<keyword evidence="1" id="KW-0479">Metal-binding</keyword>
<reference evidence="3 4" key="1">
    <citation type="submission" date="2021-04" db="EMBL/GenBank/DDBJ databases">
        <title>Genome analysis of Polyangium sp.</title>
        <authorList>
            <person name="Li Y."/>
            <person name="Wang J."/>
        </authorList>
    </citation>
    <scope>NUCLEOTIDE SEQUENCE [LARGE SCALE GENOMIC DNA]</scope>
    <source>
        <strain evidence="3 4">SDU14</strain>
    </source>
</reference>
<dbReference type="SUPFAM" id="SSF144052">
    <property type="entry name" value="Thermophilic metalloprotease-like"/>
    <property type="match status" value="1"/>
</dbReference>
<dbReference type="PANTHER" id="PTHR34448">
    <property type="entry name" value="AMINOPEPTIDASE"/>
    <property type="match status" value="1"/>
</dbReference>
<dbReference type="GO" id="GO:0004177">
    <property type="term" value="F:aminopeptidase activity"/>
    <property type="evidence" value="ECO:0007669"/>
    <property type="project" value="UniProtKB-KW"/>
</dbReference>
<feature type="compositionally biased region" description="Pro residues" evidence="2">
    <location>
        <begin position="152"/>
        <end position="163"/>
    </location>
</feature>
<keyword evidence="4" id="KW-1185">Reference proteome</keyword>
<dbReference type="EMBL" id="JAGTJJ010000076">
    <property type="protein sequence ID" value="MDC3988534.1"/>
    <property type="molecule type" value="Genomic_DNA"/>
</dbReference>
<dbReference type="InterPro" id="IPR000787">
    <property type="entry name" value="Peptidase_M29"/>
</dbReference>
<feature type="compositionally biased region" description="Low complexity" evidence="2">
    <location>
        <begin position="1"/>
        <end position="12"/>
    </location>
</feature>
<organism evidence="3 4">
    <name type="scientific">Polyangium jinanense</name>
    <dbReference type="NCBI Taxonomy" id="2829994"/>
    <lineage>
        <taxon>Bacteria</taxon>
        <taxon>Pseudomonadati</taxon>
        <taxon>Myxococcota</taxon>
        <taxon>Polyangia</taxon>
        <taxon>Polyangiales</taxon>
        <taxon>Polyangiaceae</taxon>
        <taxon>Polyangium</taxon>
    </lineage>
</organism>
<evidence type="ECO:0000256" key="2">
    <source>
        <dbReference type="SAM" id="MobiDB-lite"/>
    </source>
</evidence>
<keyword evidence="3" id="KW-0378">Hydrolase</keyword>
<dbReference type="GO" id="GO:0046872">
    <property type="term" value="F:metal ion binding"/>
    <property type="evidence" value="ECO:0007669"/>
    <property type="project" value="UniProtKB-KW"/>
</dbReference>
<evidence type="ECO:0000256" key="1">
    <source>
        <dbReference type="ARBA" id="ARBA00022723"/>
    </source>
</evidence>
<feature type="compositionally biased region" description="Polar residues" evidence="2">
    <location>
        <begin position="43"/>
        <end position="58"/>
    </location>
</feature>
<feature type="compositionally biased region" description="Pro residues" evidence="2">
    <location>
        <begin position="62"/>
        <end position="79"/>
    </location>
</feature>
<sequence length="518" mass="55143">MTTMKGPPGATGPTPPSPGRGSSRRAFSELPPSSEPKAAREPSSPTNPDDKPVSTSSGKPFYTPPPQRGPTPTPPPPATRPTNPASIPPPPMPSSGLGRSTPLPPSPAGFSRGVTPPPPSTTPRSWAPSTQKRNTSHPSSQGSQAPRAISTIPPPPTSPPPPSFAHSTSRPPAPPRAQTLLSARPTVDPGLVTPAARVLDELVALETNERLLIVHDRQNEDVARAFEQVAQERRARVERIDVEALAPRPWGRCPQEVLAAVPGADVTLFAATYEEGEYDARHSFVMAATANRARHVHIVGTSRRAFVNSMLASSTRVFDLIAALRNAMKPHSKLQVRSQAGTSLEVEMAPNLRWFANGSMIRSGQWLNVPYGALVTSPGQVTGTYVVDASMGGGYGSRLGSLSSRPIRLTFEGGRVQRVECRDATVKAYVEKFINEAMGHDRVGLLSLGANIGIAAPLGELIHDENMPGLHLSLGENFASRTGALWTSHGQLAFAAADTDVDLDGEPLIRHGRYVRMV</sequence>
<protein>
    <submittedName>
        <fullName evidence="3">Aminopeptidase</fullName>
        <ecNumber evidence="3">3.4.11.-</ecNumber>
    </submittedName>
</protein>
<name>A0A9X4AXL6_9BACT</name>
<keyword evidence="3" id="KW-0031">Aminopeptidase</keyword>
<feature type="region of interest" description="Disordered" evidence="2">
    <location>
        <begin position="1"/>
        <end position="189"/>
    </location>
</feature>
<dbReference type="EC" id="3.4.11.-" evidence="3"/>
<evidence type="ECO:0000313" key="3">
    <source>
        <dbReference type="EMBL" id="MDC3988534.1"/>
    </source>
</evidence>
<feature type="compositionally biased region" description="Polar residues" evidence="2">
    <location>
        <begin position="131"/>
        <end position="144"/>
    </location>
</feature>
<dbReference type="PRINTS" id="PR01217">
    <property type="entry name" value="PRICHEXTENSN"/>
</dbReference>
<evidence type="ECO:0000313" key="4">
    <source>
        <dbReference type="Proteomes" id="UP001151081"/>
    </source>
</evidence>
<dbReference type="AlphaFoldDB" id="A0A9X4AXL6"/>
<dbReference type="PANTHER" id="PTHR34448:SF1">
    <property type="entry name" value="BLL6088 PROTEIN"/>
    <property type="match status" value="1"/>
</dbReference>
<proteinExistence type="predicted"/>
<dbReference type="Pfam" id="PF02073">
    <property type="entry name" value="Peptidase_M29"/>
    <property type="match status" value="1"/>
</dbReference>
<dbReference type="InterPro" id="IPR052170">
    <property type="entry name" value="M29_Exopeptidase"/>
</dbReference>
<dbReference type="Proteomes" id="UP001151081">
    <property type="component" value="Unassembled WGS sequence"/>
</dbReference>
<comment type="caution">
    <text evidence="3">The sequence shown here is derived from an EMBL/GenBank/DDBJ whole genome shotgun (WGS) entry which is preliminary data.</text>
</comment>
<dbReference type="GO" id="GO:0006508">
    <property type="term" value="P:proteolysis"/>
    <property type="evidence" value="ECO:0007669"/>
    <property type="project" value="InterPro"/>
</dbReference>
<accession>A0A9X4AXL6</accession>
<keyword evidence="3" id="KW-0645">Protease</keyword>
<gene>
    <name evidence="3" type="ORF">KEG57_49160</name>
</gene>